<protein>
    <submittedName>
        <fullName evidence="1">Uncharacterized protein</fullName>
    </submittedName>
</protein>
<dbReference type="Proteomes" id="UP000678393">
    <property type="component" value="Unassembled WGS sequence"/>
</dbReference>
<proteinExistence type="predicted"/>
<dbReference type="EMBL" id="CAJHNH020001431">
    <property type="protein sequence ID" value="CAG5123042.1"/>
    <property type="molecule type" value="Genomic_DNA"/>
</dbReference>
<evidence type="ECO:0000313" key="1">
    <source>
        <dbReference type="EMBL" id="CAG5123042.1"/>
    </source>
</evidence>
<feature type="non-terminal residue" evidence="1">
    <location>
        <position position="111"/>
    </location>
</feature>
<accession>A0A8S3Z778</accession>
<keyword evidence="2" id="KW-1185">Reference proteome</keyword>
<feature type="non-terminal residue" evidence="1">
    <location>
        <position position="1"/>
    </location>
</feature>
<comment type="caution">
    <text evidence="1">The sequence shown here is derived from an EMBL/GenBank/DDBJ whole genome shotgun (WGS) entry which is preliminary data.</text>
</comment>
<sequence length="111" mass="12414">SLIPNIVSEQAGKRNATATDHFIWQTLESVCMKRHHENTAINETVVMSVGQFGRLVDGQLLGSVIVCLLQNHISQQPVAKALAYEELQNMASFKGESLQQIYTRFKPSIMK</sequence>
<gene>
    <name evidence="1" type="ORF">CUNI_LOCUS8600</name>
</gene>
<evidence type="ECO:0000313" key="2">
    <source>
        <dbReference type="Proteomes" id="UP000678393"/>
    </source>
</evidence>
<dbReference type="AlphaFoldDB" id="A0A8S3Z778"/>
<name>A0A8S3Z778_9EUPU</name>
<reference evidence="1" key="1">
    <citation type="submission" date="2021-04" db="EMBL/GenBank/DDBJ databases">
        <authorList>
            <consortium name="Molecular Ecology Group"/>
        </authorList>
    </citation>
    <scope>NUCLEOTIDE SEQUENCE</scope>
</reference>
<organism evidence="1 2">
    <name type="scientific">Candidula unifasciata</name>
    <dbReference type="NCBI Taxonomy" id="100452"/>
    <lineage>
        <taxon>Eukaryota</taxon>
        <taxon>Metazoa</taxon>
        <taxon>Spiralia</taxon>
        <taxon>Lophotrochozoa</taxon>
        <taxon>Mollusca</taxon>
        <taxon>Gastropoda</taxon>
        <taxon>Heterobranchia</taxon>
        <taxon>Euthyneura</taxon>
        <taxon>Panpulmonata</taxon>
        <taxon>Eupulmonata</taxon>
        <taxon>Stylommatophora</taxon>
        <taxon>Helicina</taxon>
        <taxon>Helicoidea</taxon>
        <taxon>Geomitridae</taxon>
        <taxon>Candidula</taxon>
    </lineage>
</organism>
<dbReference type="OrthoDB" id="6436072at2759"/>